<dbReference type="EMBL" id="JBHRYJ010000001">
    <property type="protein sequence ID" value="MFC3674926.1"/>
    <property type="molecule type" value="Genomic_DNA"/>
</dbReference>
<evidence type="ECO:0000256" key="1">
    <source>
        <dbReference type="SAM" id="Phobius"/>
    </source>
</evidence>
<name>A0ABV7VE91_9PROT</name>
<comment type="caution">
    <text evidence="2">The sequence shown here is derived from an EMBL/GenBank/DDBJ whole genome shotgun (WGS) entry which is preliminary data.</text>
</comment>
<dbReference type="RefSeq" id="WP_379722521.1">
    <property type="nucleotide sequence ID" value="NZ_JBHRYJ010000001.1"/>
</dbReference>
<gene>
    <name evidence="2" type="ORF">ACFOOQ_05170</name>
</gene>
<evidence type="ECO:0000313" key="2">
    <source>
        <dbReference type="EMBL" id="MFC3674926.1"/>
    </source>
</evidence>
<organism evidence="2 3">
    <name type="scientific">Ferrovibrio xuzhouensis</name>
    <dbReference type="NCBI Taxonomy" id="1576914"/>
    <lineage>
        <taxon>Bacteria</taxon>
        <taxon>Pseudomonadati</taxon>
        <taxon>Pseudomonadota</taxon>
        <taxon>Alphaproteobacteria</taxon>
        <taxon>Rhodospirillales</taxon>
        <taxon>Rhodospirillaceae</taxon>
        <taxon>Ferrovibrio</taxon>
    </lineage>
</organism>
<reference evidence="3" key="1">
    <citation type="journal article" date="2019" name="Int. J. Syst. Evol. Microbiol.">
        <title>The Global Catalogue of Microorganisms (GCM) 10K type strain sequencing project: providing services to taxonomists for standard genome sequencing and annotation.</title>
        <authorList>
            <consortium name="The Broad Institute Genomics Platform"/>
            <consortium name="The Broad Institute Genome Sequencing Center for Infectious Disease"/>
            <person name="Wu L."/>
            <person name="Ma J."/>
        </authorList>
    </citation>
    <scope>NUCLEOTIDE SEQUENCE [LARGE SCALE GENOMIC DNA]</scope>
    <source>
        <strain evidence="3">KCTC 42182</strain>
    </source>
</reference>
<keyword evidence="3" id="KW-1185">Reference proteome</keyword>
<keyword evidence="1" id="KW-1133">Transmembrane helix</keyword>
<protein>
    <recommendedName>
        <fullName evidence="4">Transcriptional activator TraM</fullName>
    </recommendedName>
</protein>
<feature type="transmembrane region" description="Helical" evidence="1">
    <location>
        <begin position="125"/>
        <end position="146"/>
    </location>
</feature>
<evidence type="ECO:0008006" key="4">
    <source>
        <dbReference type="Google" id="ProtNLM"/>
    </source>
</evidence>
<accession>A0ABV7VE91</accession>
<keyword evidence="1" id="KW-0472">Membrane</keyword>
<keyword evidence="1" id="KW-0812">Transmembrane</keyword>
<sequence>MTTATDETQQDTESHAIGLAEARRLLSETHKVTVGDDDPILMAVTLHQAFIADFEGLLRRHNDQLALEVDGIMTKATNRVADSANVLRDDLLNTAVKNVIASVAHQAESAGLIKHHMRNQLKAQVILTIASVLAAGFALTALFVVLK</sequence>
<dbReference type="Proteomes" id="UP001595711">
    <property type="component" value="Unassembled WGS sequence"/>
</dbReference>
<proteinExistence type="predicted"/>
<evidence type="ECO:0000313" key="3">
    <source>
        <dbReference type="Proteomes" id="UP001595711"/>
    </source>
</evidence>